<keyword evidence="8" id="KW-1185">Reference proteome</keyword>
<gene>
    <name evidence="7" type="ORF">FHP08_09495</name>
</gene>
<dbReference type="InterPro" id="IPR000620">
    <property type="entry name" value="EamA_dom"/>
</dbReference>
<feature type="transmembrane region" description="Helical" evidence="5">
    <location>
        <begin position="207"/>
        <end position="228"/>
    </location>
</feature>
<feature type="domain" description="EamA" evidence="6">
    <location>
        <begin position="10"/>
        <end position="136"/>
    </location>
</feature>
<evidence type="ECO:0000313" key="7">
    <source>
        <dbReference type="EMBL" id="TXL66451.1"/>
    </source>
</evidence>
<dbReference type="InterPro" id="IPR050638">
    <property type="entry name" value="AA-Vitamin_Transporters"/>
</dbReference>
<feature type="transmembrane region" description="Helical" evidence="5">
    <location>
        <begin position="142"/>
        <end position="163"/>
    </location>
</feature>
<evidence type="ECO:0000256" key="4">
    <source>
        <dbReference type="ARBA" id="ARBA00023136"/>
    </source>
</evidence>
<keyword evidence="4 5" id="KW-0472">Membrane</keyword>
<evidence type="ECO:0000256" key="2">
    <source>
        <dbReference type="ARBA" id="ARBA00022692"/>
    </source>
</evidence>
<dbReference type="EMBL" id="VDUY01000003">
    <property type="protein sequence ID" value="TXL66451.1"/>
    <property type="molecule type" value="Genomic_DNA"/>
</dbReference>
<dbReference type="PANTHER" id="PTHR32322">
    <property type="entry name" value="INNER MEMBRANE TRANSPORTER"/>
    <property type="match status" value="1"/>
</dbReference>
<evidence type="ECO:0000256" key="5">
    <source>
        <dbReference type="SAM" id="Phobius"/>
    </source>
</evidence>
<reference evidence="7 8" key="1">
    <citation type="submission" date="2019-06" db="EMBL/GenBank/DDBJ databases">
        <title>Quisquiliibacterium sp. nov., isolated from a maize field.</title>
        <authorList>
            <person name="Lin S.-Y."/>
            <person name="Tsai C.-F."/>
            <person name="Young C.-C."/>
        </authorList>
    </citation>
    <scope>NUCLEOTIDE SEQUENCE [LARGE SCALE GENOMIC DNA]</scope>
    <source>
        <strain evidence="7 8">CC-CFT501</strain>
    </source>
</reference>
<dbReference type="AlphaFoldDB" id="A0A5C8NZF6"/>
<dbReference type="GO" id="GO:0016020">
    <property type="term" value="C:membrane"/>
    <property type="evidence" value="ECO:0007669"/>
    <property type="project" value="UniProtKB-SubCell"/>
</dbReference>
<evidence type="ECO:0000313" key="8">
    <source>
        <dbReference type="Proteomes" id="UP000321548"/>
    </source>
</evidence>
<protein>
    <submittedName>
        <fullName evidence="7">DMT family transporter</fullName>
    </submittedName>
</protein>
<evidence type="ECO:0000259" key="6">
    <source>
        <dbReference type="Pfam" id="PF00892"/>
    </source>
</evidence>
<feature type="transmembrane region" description="Helical" evidence="5">
    <location>
        <begin position="120"/>
        <end position="136"/>
    </location>
</feature>
<dbReference type="OrthoDB" id="9810556at2"/>
<feature type="transmembrane region" description="Helical" evidence="5">
    <location>
        <begin position="265"/>
        <end position="288"/>
    </location>
</feature>
<organism evidence="7 8">
    <name type="scientific">Zeimonas arvi</name>
    <dbReference type="NCBI Taxonomy" id="2498847"/>
    <lineage>
        <taxon>Bacteria</taxon>
        <taxon>Pseudomonadati</taxon>
        <taxon>Pseudomonadota</taxon>
        <taxon>Betaproteobacteria</taxon>
        <taxon>Burkholderiales</taxon>
        <taxon>Burkholderiaceae</taxon>
        <taxon>Zeimonas</taxon>
    </lineage>
</organism>
<dbReference type="PANTHER" id="PTHR32322:SF9">
    <property type="entry name" value="AMINO-ACID METABOLITE EFFLUX PUMP-RELATED"/>
    <property type="match status" value="1"/>
</dbReference>
<dbReference type="SUPFAM" id="SSF103481">
    <property type="entry name" value="Multidrug resistance efflux transporter EmrE"/>
    <property type="match status" value="2"/>
</dbReference>
<keyword evidence="2 5" id="KW-0812">Transmembrane</keyword>
<name>A0A5C8NZF6_9BURK</name>
<feature type="transmembrane region" description="Helical" evidence="5">
    <location>
        <begin position="93"/>
        <end position="113"/>
    </location>
</feature>
<dbReference type="Gene3D" id="1.10.3730.20">
    <property type="match status" value="1"/>
</dbReference>
<dbReference type="Proteomes" id="UP000321548">
    <property type="component" value="Unassembled WGS sequence"/>
</dbReference>
<feature type="transmembrane region" description="Helical" evidence="5">
    <location>
        <begin position="7"/>
        <end position="26"/>
    </location>
</feature>
<feature type="transmembrane region" description="Helical" evidence="5">
    <location>
        <begin position="175"/>
        <end position="201"/>
    </location>
</feature>
<feature type="domain" description="EamA" evidence="6">
    <location>
        <begin position="151"/>
        <end position="282"/>
    </location>
</feature>
<dbReference type="InterPro" id="IPR037185">
    <property type="entry name" value="EmrE-like"/>
</dbReference>
<evidence type="ECO:0000256" key="3">
    <source>
        <dbReference type="ARBA" id="ARBA00022989"/>
    </source>
</evidence>
<dbReference type="Pfam" id="PF00892">
    <property type="entry name" value="EamA"/>
    <property type="match status" value="2"/>
</dbReference>
<comment type="caution">
    <text evidence="7">The sequence shown here is derived from an EMBL/GenBank/DDBJ whole genome shotgun (WGS) entry which is preliminary data.</text>
</comment>
<comment type="subcellular location">
    <subcellularLocation>
        <location evidence="1">Membrane</location>
        <topology evidence="1">Multi-pass membrane protein</topology>
    </subcellularLocation>
</comment>
<sequence>MRGRDLADLFLLAALWGGSFLFIRVAGPQFGAVPMMAMRATIGALSLLPVLWLAGQWGALRAHAPHIAVMGLVNSAVPFVLFGYALVHLSAGMGAVLNATAPFWAALVAFFWFGERLGASRLLGLGVGFAGVFMLVGDRFSFGSGGAALPVLATLAATLSYGYSANYARRFMQGVGPIASAAGSQVSAALMLAPFAFFSWPARAPDALAWGSVALLGLLSTGLGYVLFFRLLARVGPARAITVTFLVPVFGMLWGALFLDEAITANMVAGAVTILAGTALTTGLVAPLRRFERPRAS</sequence>
<keyword evidence="3 5" id="KW-1133">Transmembrane helix</keyword>
<feature type="transmembrane region" description="Helical" evidence="5">
    <location>
        <begin position="32"/>
        <end position="55"/>
    </location>
</feature>
<evidence type="ECO:0000256" key="1">
    <source>
        <dbReference type="ARBA" id="ARBA00004141"/>
    </source>
</evidence>
<proteinExistence type="predicted"/>
<feature type="transmembrane region" description="Helical" evidence="5">
    <location>
        <begin position="67"/>
        <end position="87"/>
    </location>
</feature>
<feature type="transmembrane region" description="Helical" evidence="5">
    <location>
        <begin position="240"/>
        <end position="259"/>
    </location>
</feature>
<accession>A0A5C8NZF6</accession>